<dbReference type="PANTHER" id="PTHR38591">
    <property type="entry name" value="HYDROLASE"/>
    <property type="match status" value="1"/>
</dbReference>
<feature type="region of interest" description="Disordered" evidence="1">
    <location>
        <begin position="1"/>
        <end position="36"/>
    </location>
</feature>
<keyword evidence="4" id="KW-1185">Reference proteome</keyword>
<dbReference type="Gene3D" id="2.40.370.10">
    <property type="entry name" value="AttH-like domain"/>
    <property type="match status" value="2"/>
</dbReference>
<organism evidence="3 4">
    <name type="scientific">Pelomicrobium methylotrophicum</name>
    <dbReference type="NCBI Taxonomy" id="2602750"/>
    <lineage>
        <taxon>Bacteria</taxon>
        <taxon>Pseudomonadati</taxon>
        <taxon>Pseudomonadota</taxon>
        <taxon>Hydrogenophilia</taxon>
        <taxon>Hydrogenophilia incertae sedis</taxon>
        <taxon>Pelomicrobium</taxon>
    </lineage>
</organism>
<dbReference type="InterPro" id="IPR010791">
    <property type="entry name" value="AttH_dom"/>
</dbReference>
<dbReference type="Pfam" id="PF07143">
    <property type="entry name" value="CrtC"/>
    <property type="match status" value="1"/>
</dbReference>
<dbReference type="InParanoid" id="A0A5C7F0B7"/>
<dbReference type="Pfam" id="PF17186">
    <property type="entry name" value="Lipocalin_9"/>
    <property type="match status" value="1"/>
</dbReference>
<reference evidence="3 4" key="1">
    <citation type="submission" date="2019-08" db="EMBL/GenBank/DDBJ databases">
        <title>Pelomicrobium methylotrophicum gen. nov., sp. nov. a moderately thermophilic, facultatively anaerobic, lithoautotrophic and methylotrophic bacterium isolated from a terrestrial mud volcano.</title>
        <authorList>
            <person name="Slobodkina G.B."/>
            <person name="Merkel A.Y."/>
            <person name="Slobodkin A.I."/>
        </authorList>
    </citation>
    <scope>NUCLEOTIDE SEQUENCE [LARGE SCALE GENOMIC DNA]</scope>
    <source>
        <strain evidence="3 4">SM250</strain>
    </source>
</reference>
<dbReference type="OrthoDB" id="9770826at2"/>
<comment type="caution">
    <text evidence="3">The sequence shown here is derived from an EMBL/GenBank/DDBJ whole genome shotgun (WGS) entry which is preliminary data.</text>
</comment>
<dbReference type="SUPFAM" id="SSF159245">
    <property type="entry name" value="AttH-like"/>
    <property type="match status" value="1"/>
</dbReference>
<name>A0A5C7F0B7_9PROT</name>
<evidence type="ECO:0000313" key="3">
    <source>
        <dbReference type="EMBL" id="TXF12881.1"/>
    </source>
</evidence>
<evidence type="ECO:0000313" key="4">
    <source>
        <dbReference type="Proteomes" id="UP000321201"/>
    </source>
</evidence>
<dbReference type="AlphaFoldDB" id="A0A5C7F0B7"/>
<dbReference type="InterPro" id="IPR023374">
    <property type="entry name" value="AttH-like_dom_sf"/>
</dbReference>
<sequence>MGPARGAGHWPGGRRRPHERDERPASHEHGSGTGRAGGLVKRLAAWLALWLTASTAAAGVNYPPVVPGRALTFPADEGSHPAFRIEWWYVTGWLTTENGAPLGFQVTFFRNRPDFVTDNPSRFTPRQLLFAHAALSDPALGRLLHDQRSAREGFGLAYARTGRVEVAIDDWSLTQEGTTYRATIPAQGFRLDLLLERTQPPLRQGRDGFSQKGPRERSASYYYSLPHLRVTGTVERDGRRLAVTGEAWFDHEWSSTLMDKEAVGWDWIGINLSDGGALMAFRMRTREGKAHWAGGTLRRPDGTVRTFGPHEVEFIPGRRWTSPRSGITYPVEWTVRAGSLTLRLKPLMDDQESDSRASTGTIYWEGAVEALAGDRGVGRGYLELTGYGKALNL</sequence>
<evidence type="ECO:0000256" key="1">
    <source>
        <dbReference type="SAM" id="MobiDB-lite"/>
    </source>
</evidence>
<dbReference type="PANTHER" id="PTHR38591:SF1">
    <property type="entry name" value="BLL1000 PROTEIN"/>
    <property type="match status" value="1"/>
</dbReference>
<feature type="domain" description="AttH" evidence="2">
    <location>
        <begin position="85"/>
        <end position="255"/>
    </location>
</feature>
<dbReference type="EMBL" id="VPFL01000004">
    <property type="protein sequence ID" value="TXF12881.1"/>
    <property type="molecule type" value="Genomic_DNA"/>
</dbReference>
<proteinExistence type="predicted"/>
<dbReference type="Proteomes" id="UP000321201">
    <property type="component" value="Unassembled WGS sequence"/>
</dbReference>
<gene>
    <name evidence="3" type="ORF">FR698_04395</name>
</gene>
<feature type="compositionally biased region" description="Basic and acidic residues" evidence="1">
    <location>
        <begin position="18"/>
        <end position="30"/>
    </location>
</feature>
<protein>
    <submittedName>
        <fullName evidence="3">Carotenoid 1,2-hydratase</fullName>
    </submittedName>
</protein>
<evidence type="ECO:0000259" key="2">
    <source>
        <dbReference type="Pfam" id="PF07143"/>
    </source>
</evidence>
<accession>A0A5C7F0B7</accession>